<name>A0A5J4WFU6_9EUKA</name>
<proteinExistence type="predicted"/>
<accession>A0A5J4WFU6</accession>
<dbReference type="AlphaFoldDB" id="A0A5J4WFU6"/>
<organism evidence="1 2">
    <name type="scientific">Streblomastix strix</name>
    <dbReference type="NCBI Taxonomy" id="222440"/>
    <lineage>
        <taxon>Eukaryota</taxon>
        <taxon>Metamonada</taxon>
        <taxon>Preaxostyla</taxon>
        <taxon>Oxymonadida</taxon>
        <taxon>Streblomastigidae</taxon>
        <taxon>Streblomastix</taxon>
    </lineage>
</organism>
<dbReference type="Proteomes" id="UP000324800">
    <property type="component" value="Unassembled WGS sequence"/>
</dbReference>
<evidence type="ECO:0000313" key="1">
    <source>
        <dbReference type="EMBL" id="KAA6393748.1"/>
    </source>
</evidence>
<protein>
    <submittedName>
        <fullName evidence="1">Uncharacterized protein</fullName>
    </submittedName>
</protein>
<evidence type="ECO:0000313" key="2">
    <source>
        <dbReference type="Proteomes" id="UP000324800"/>
    </source>
</evidence>
<comment type="caution">
    <text evidence="1">The sequence shown here is derived from an EMBL/GenBank/DDBJ whole genome shotgun (WGS) entry which is preliminary data.</text>
</comment>
<dbReference type="EMBL" id="SNRW01002153">
    <property type="protein sequence ID" value="KAA6393748.1"/>
    <property type="molecule type" value="Genomic_DNA"/>
</dbReference>
<sequence>MEHKESSHFAMKSDLENLQFAENPLVVIHPDQIKQKTQFDGFTECRERSVVLPVRFTYAESDEDDDGQFKTGGNGQFAMSALCKLALLAQDEEEDDDQFALNYEPDLVPSPIPIPGPPLQGDPITEFVRFLKFRVCLSGEIGDCVQF</sequence>
<gene>
    <name evidence="1" type="ORF">EZS28_010727</name>
</gene>
<reference evidence="1 2" key="1">
    <citation type="submission" date="2019-03" db="EMBL/GenBank/DDBJ databases">
        <title>Single cell metagenomics reveals metabolic interactions within the superorganism composed of flagellate Streblomastix strix and complex community of Bacteroidetes bacteria on its surface.</title>
        <authorList>
            <person name="Treitli S.C."/>
            <person name="Kolisko M."/>
            <person name="Husnik F."/>
            <person name="Keeling P."/>
            <person name="Hampl V."/>
        </authorList>
    </citation>
    <scope>NUCLEOTIDE SEQUENCE [LARGE SCALE GENOMIC DNA]</scope>
    <source>
        <strain evidence="1">ST1C</strain>
    </source>
</reference>